<sequence length="261" mass="26718">MTSSSSSSRPVLRALLLAAGMLAAALPAVNAAASPLAWFSGDRVQGSGNVTRQTRQVEHFTALSLSMGGNVEVRLGATEGVTIEADDNLLPLIETSVENGTLRIRPAKRDLQLEPRTLKIIVQARTVERLTVAGSGTVTADGMHGRNLAFDVAGSGGIKAYHLDGESVSMSLGGSGTLQAGGKAERLQVSVGGSGKVQAGELAAREAMVSLSGSGQAQVWAKEALNVNVAGSGEVGYYGDPRLTRSVAGSGNVRRLGAAPQ</sequence>
<feature type="domain" description="Putative auto-transporter adhesin head GIN" evidence="2">
    <location>
        <begin position="59"/>
        <end position="241"/>
    </location>
</feature>
<protein>
    <submittedName>
        <fullName evidence="3">DUF2807 domain-containing protein</fullName>
    </submittedName>
</protein>
<evidence type="ECO:0000259" key="2">
    <source>
        <dbReference type="Pfam" id="PF10988"/>
    </source>
</evidence>
<dbReference type="PANTHER" id="PTHR39200:SF1">
    <property type="entry name" value="AUTO-TRANSPORTER ADHESIN HEAD GIN DOMAIN-CONTAINING PROTEIN-RELATED"/>
    <property type="match status" value="1"/>
</dbReference>
<keyword evidence="1" id="KW-0732">Signal</keyword>
<keyword evidence="4" id="KW-1185">Reference proteome</keyword>
<dbReference type="Gene3D" id="2.160.20.120">
    <property type="match status" value="1"/>
</dbReference>
<evidence type="ECO:0000256" key="1">
    <source>
        <dbReference type="SAM" id="SignalP"/>
    </source>
</evidence>
<gene>
    <name evidence="3" type="ORF">H3H36_06340</name>
</gene>
<feature type="chain" id="PRO_5031237996" evidence="1">
    <location>
        <begin position="32"/>
        <end position="261"/>
    </location>
</feature>
<dbReference type="Pfam" id="PF10988">
    <property type="entry name" value="DUF2807"/>
    <property type="match status" value="1"/>
</dbReference>
<dbReference type="InterPro" id="IPR021255">
    <property type="entry name" value="DUF2807"/>
</dbReference>
<dbReference type="Proteomes" id="UP000566711">
    <property type="component" value="Unassembled WGS sequence"/>
</dbReference>
<evidence type="ECO:0000313" key="3">
    <source>
        <dbReference type="EMBL" id="MBA5604981.1"/>
    </source>
</evidence>
<reference evidence="3 4" key="1">
    <citation type="submission" date="2020-07" db="EMBL/GenBank/DDBJ databases">
        <title>Novel species isolated from subtropical streams in China.</title>
        <authorList>
            <person name="Lu H."/>
        </authorList>
    </citation>
    <scope>NUCLEOTIDE SEQUENCE [LARGE SCALE GENOMIC DNA]</scope>
    <source>
        <strain evidence="3 4">FT3S</strain>
    </source>
</reference>
<evidence type="ECO:0000313" key="4">
    <source>
        <dbReference type="Proteomes" id="UP000566711"/>
    </source>
</evidence>
<comment type="caution">
    <text evidence="3">The sequence shown here is derived from an EMBL/GenBank/DDBJ whole genome shotgun (WGS) entry which is preliminary data.</text>
</comment>
<accession>A0A7W2EFG8</accession>
<feature type="signal peptide" evidence="1">
    <location>
        <begin position="1"/>
        <end position="31"/>
    </location>
</feature>
<dbReference type="AlphaFoldDB" id="A0A7W2EFG8"/>
<organism evidence="3 4">
    <name type="scientific">Rugamonas fusca</name>
    <dbReference type="NCBI Taxonomy" id="2758568"/>
    <lineage>
        <taxon>Bacteria</taxon>
        <taxon>Pseudomonadati</taxon>
        <taxon>Pseudomonadota</taxon>
        <taxon>Betaproteobacteria</taxon>
        <taxon>Burkholderiales</taxon>
        <taxon>Oxalobacteraceae</taxon>
        <taxon>Telluria group</taxon>
        <taxon>Rugamonas</taxon>
    </lineage>
</organism>
<dbReference type="EMBL" id="JACEZS010000004">
    <property type="protein sequence ID" value="MBA5604981.1"/>
    <property type="molecule type" value="Genomic_DNA"/>
</dbReference>
<dbReference type="PANTHER" id="PTHR39200">
    <property type="entry name" value="HYPOTHETICAL EXPORTED PROTEIN"/>
    <property type="match status" value="1"/>
</dbReference>
<name>A0A7W2EFG8_9BURK</name>
<proteinExistence type="predicted"/>